<organism evidence="1 2">
    <name type="scientific">Eretmocerus hayati</name>
    <dbReference type="NCBI Taxonomy" id="131215"/>
    <lineage>
        <taxon>Eukaryota</taxon>
        <taxon>Metazoa</taxon>
        <taxon>Ecdysozoa</taxon>
        <taxon>Arthropoda</taxon>
        <taxon>Hexapoda</taxon>
        <taxon>Insecta</taxon>
        <taxon>Pterygota</taxon>
        <taxon>Neoptera</taxon>
        <taxon>Endopterygota</taxon>
        <taxon>Hymenoptera</taxon>
        <taxon>Apocrita</taxon>
        <taxon>Proctotrupomorpha</taxon>
        <taxon>Chalcidoidea</taxon>
        <taxon>Aphelinidae</taxon>
        <taxon>Aphelininae</taxon>
        <taxon>Eretmocerus</taxon>
    </lineage>
</organism>
<sequence length="539" mass="60515">MPTTYSNPVVETPLGTIFGYFKMSENGRRYAAFEGIPYAMPPVGELRFEDPIPITTPFGQLDATKKSGVCAQYYDLPPDKDGKPSQGALQGTENCLYLNIYVPELEDPNQLMPVIFFIHGGSFQYASGTAFGNKFLADRDVIFITINYRLGSLGFLSTEDEVVPGNMGLKDQSLALRWTYEFIKNFRGDPSKIVLSGFSAGSSSIQYHYLSHQSRGLFSSSIAMSGTTFNPWAFAQGARQKAQKLGALFQCPTSSSRELIKCLKKVPAMKLVEATKKFQDWQYNPEAPWAPVLDKYSPRPFIALTPKEILDSKMLYDVPAVFGVVSDEGSDPISAYAPHDSLLKELNDNWVSLAPSLLEYNYTVPVAMHNEVAISARKEYLGKKAIDKSTVPQLQQLLTDQRYFIGFENGIRLQAAASSSPVYMYYYSYRGSQSYSDHLSRSTKNYGTCHTDDMNLVVENPDIDPTKTEEERTMSNFLMDMWTSVAYYGVPRLGINWEPVDASNPRLKYLHISAPGNYTMSGSTNFGRKNYWKKFFFTV</sequence>
<dbReference type="EMBL" id="CM056743">
    <property type="protein sequence ID" value="KAJ8673056.1"/>
    <property type="molecule type" value="Genomic_DNA"/>
</dbReference>
<comment type="caution">
    <text evidence="1">The sequence shown here is derived from an EMBL/GenBank/DDBJ whole genome shotgun (WGS) entry which is preliminary data.</text>
</comment>
<protein>
    <submittedName>
        <fullName evidence="1">Uncharacterized protein</fullName>
    </submittedName>
</protein>
<gene>
    <name evidence="1" type="ORF">QAD02_004317</name>
</gene>
<accession>A0ACC2NPJ0</accession>
<dbReference type="Proteomes" id="UP001239111">
    <property type="component" value="Chromosome 3"/>
</dbReference>
<proteinExistence type="predicted"/>
<name>A0ACC2NPJ0_9HYME</name>
<reference evidence="1" key="1">
    <citation type="submission" date="2023-04" db="EMBL/GenBank/DDBJ databases">
        <title>A chromosome-level genome assembly of the parasitoid wasp Eretmocerus hayati.</title>
        <authorList>
            <person name="Zhong Y."/>
            <person name="Liu S."/>
            <person name="Liu Y."/>
        </authorList>
    </citation>
    <scope>NUCLEOTIDE SEQUENCE</scope>
    <source>
        <strain evidence="1">ZJU_SS_LIU_2023</strain>
    </source>
</reference>
<evidence type="ECO:0000313" key="2">
    <source>
        <dbReference type="Proteomes" id="UP001239111"/>
    </source>
</evidence>
<evidence type="ECO:0000313" key="1">
    <source>
        <dbReference type="EMBL" id="KAJ8673056.1"/>
    </source>
</evidence>
<keyword evidence="2" id="KW-1185">Reference proteome</keyword>